<feature type="non-terminal residue" evidence="2">
    <location>
        <position position="1"/>
    </location>
</feature>
<keyword evidence="3" id="KW-1185">Reference proteome</keyword>
<proteinExistence type="predicted"/>
<evidence type="ECO:0000313" key="3">
    <source>
        <dbReference type="Proteomes" id="UP000276834"/>
    </source>
</evidence>
<name>A0A3L8S4J9_CHLGU</name>
<dbReference type="GO" id="GO:0005930">
    <property type="term" value="C:axoneme"/>
    <property type="evidence" value="ECO:0007669"/>
    <property type="project" value="TreeGrafter"/>
</dbReference>
<reference evidence="2 3" key="1">
    <citation type="journal article" date="2018" name="Proc. R. Soc. B">
        <title>A non-coding region near Follistatin controls head colour polymorphism in the Gouldian finch.</title>
        <authorList>
            <person name="Toomey M.B."/>
            <person name="Marques C.I."/>
            <person name="Andrade P."/>
            <person name="Araujo P.M."/>
            <person name="Sabatino S."/>
            <person name="Gazda M.A."/>
            <person name="Afonso S."/>
            <person name="Lopes R.J."/>
            <person name="Corbo J.C."/>
            <person name="Carneiro M."/>
        </authorList>
    </citation>
    <scope>NUCLEOTIDE SEQUENCE [LARGE SCALE GENOMIC DNA]</scope>
    <source>
        <strain evidence="2">Red01</strain>
        <tissue evidence="2">Muscle</tissue>
    </source>
</reference>
<dbReference type="Proteomes" id="UP000276834">
    <property type="component" value="Unassembled WGS sequence"/>
</dbReference>
<comment type="caution">
    <text evidence="2">The sequence shown here is derived from an EMBL/GenBank/DDBJ whole genome shotgun (WGS) entry which is preliminary data.</text>
</comment>
<organism evidence="2 3">
    <name type="scientific">Chloebia gouldiae</name>
    <name type="common">Gouldian finch</name>
    <name type="synonym">Erythrura gouldiae</name>
    <dbReference type="NCBI Taxonomy" id="44316"/>
    <lineage>
        <taxon>Eukaryota</taxon>
        <taxon>Metazoa</taxon>
        <taxon>Chordata</taxon>
        <taxon>Craniata</taxon>
        <taxon>Vertebrata</taxon>
        <taxon>Euteleostomi</taxon>
        <taxon>Archelosauria</taxon>
        <taxon>Archosauria</taxon>
        <taxon>Dinosauria</taxon>
        <taxon>Saurischia</taxon>
        <taxon>Theropoda</taxon>
        <taxon>Coelurosauria</taxon>
        <taxon>Aves</taxon>
        <taxon>Neognathae</taxon>
        <taxon>Neoaves</taxon>
        <taxon>Telluraves</taxon>
        <taxon>Australaves</taxon>
        <taxon>Passeriformes</taxon>
        <taxon>Passeroidea</taxon>
        <taxon>Passeridae</taxon>
        <taxon>Chloebia</taxon>
    </lineage>
</organism>
<evidence type="ECO:0000313" key="2">
    <source>
        <dbReference type="EMBL" id="RLV96428.1"/>
    </source>
</evidence>
<dbReference type="PANTHER" id="PTHR23053">
    <property type="entry name" value="DLEC1 DELETED IN LUNG AND ESOPHAGEAL CANCER 1"/>
    <property type="match status" value="1"/>
</dbReference>
<evidence type="ECO:0000256" key="1">
    <source>
        <dbReference type="SAM" id="MobiDB-lite"/>
    </source>
</evidence>
<dbReference type="InterPro" id="IPR033305">
    <property type="entry name" value="Hydin-like"/>
</dbReference>
<accession>A0A3L8S4J9</accession>
<dbReference type="EMBL" id="QUSF01000071">
    <property type="protein sequence ID" value="RLV96428.1"/>
    <property type="molecule type" value="Genomic_DNA"/>
</dbReference>
<dbReference type="OrthoDB" id="9217294at2759"/>
<evidence type="ECO:0008006" key="4">
    <source>
        <dbReference type="Google" id="ProtNLM"/>
    </source>
</evidence>
<sequence length="207" mass="24191">LQVIEIAPEPAHTVVEESSQEFEVYLSAIVAYTQFKLNTTMVQFKDTLPFQTRTTTFRLCNTGKVALEYSWEKAADSEAEKKPFAAGRMCQFLSANVRRYRKLLDHFRWQQEHPFEIHPSELRRQQQLAKQEQDYKQELQQQQDSKEELQQPEQQDSFKKQLYSKRVGSSLEIFPDLTHGLPLFSINPCYGILAPGQMQTFHVQFSP</sequence>
<dbReference type="PANTHER" id="PTHR23053:SF0">
    <property type="entry name" value="HYDROCEPHALUS-INDUCING PROTEIN HOMOLOG"/>
    <property type="match status" value="1"/>
</dbReference>
<feature type="non-terminal residue" evidence="2">
    <location>
        <position position="207"/>
    </location>
</feature>
<gene>
    <name evidence="2" type="ORF">DV515_00012616</name>
</gene>
<dbReference type="AlphaFoldDB" id="A0A3L8S4J9"/>
<feature type="region of interest" description="Disordered" evidence="1">
    <location>
        <begin position="130"/>
        <end position="157"/>
    </location>
</feature>
<protein>
    <recommendedName>
        <fullName evidence="4">MSP domain-containing protein</fullName>
    </recommendedName>
</protein>
<dbReference type="GO" id="GO:1904158">
    <property type="term" value="P:axonemal central apparatus assembly"/>
    <property type="evidence" value="ECO:0007669"/>
    <property type="project" value="TreeGrafter"/>
</dbReference>
<dbReference type="InterPro" id="IPR013783">
    <property type="entry name" value="Ig-like_fold"/>
</dbReference>
<dbReference type="GO" id="GO:0003341">
    <property type="term" value="P:cilium movement"/>
    <property type="evidence" value="ECO:0007669"/>
    <property type="project" value="TreeGrafter"/>
</dbReference>
<dbReference type="Gene3D" id="2.60.40.10">
    <property type="entry name" value="Immunoglobulins"/>
    <property type="match status" value="1"/>
</dbReference>